<protein>
    <recommendedName>
        <fullName evidence="2">RRP15-like protein</fullName>
    </recommendedName>
</protein>
<dbReference type="GO" id="GO:0000470">
    <property type="term" value="P:maturation of LSU-rRNA"/>
    <property type="evidence" value="ECO:0007669"/>
    <property type="project" value="TreeGrafter"/>
</dbReference>
<dbReference type="PANTHER" id="PTHR13245">
    <property type="entry name" value="RRP15-LIKE PROTEIN"/>
    <property type="match status" value="1"/>
</dbReference>
<dbReference type="GO" id="GO:0000460">
    <property type="term" value="P:maturation of 5.8S rRNA"/>
    <property type="evidence" value="ECO:0007669"/>
    <property type="project" value="TreeGrafter"/>
</dbReference>
<evidence type="ECO:0000256" key="2">
    <source>
        <dbReference type="ARBA" id="ARBA00017475"/>
    </source>
</evidence>
<dbReference type="InterPro" id="IPR012459">
    <property type="entry name" value="Rrp15"/>
</dbReference>
<feature type="compositionally biased region" description="Basic and acidic residues" evidence="3">
    <location>
        <begin position="54"/>
        <end position="63"/>
    </location>
</feature>
<feature type="region of interest" description="Disordered" evidence="3">
    <location>
        <begin position="1"/>
        <end position="65"/>
    </location>
</feature>
<dbReference type="Proteomes" id="UP000092443">
    <property type="component" value="Unplaced"/>
</dbReference>
<feature type="compositionally biased region" description="Polar residues" evidence="3">
    <location>
        <begin position="1"/>
        <end position="24"/>
    </location>
</feature>
<evidence type="ECO:0000313" key="5">
    <source>
        <dbReference type="RefSeq" id="XP_037892092.1"/>
    </source>
</evidence>
<dbReference type="AlphaFoldDB" id="A0A9C5ZD21"/>
<evidence type="ECO:0000313" key="4">
    <source>
        <dbReference type="Proteomes" id="UP000092443"/>
    </source>
</evidence>
<dbReference type="KEGG" id="gfs:119638988"/>
<evidence type="ECO:0000256" key="3">
    <source>
        <dbReference type="SAM" id="MobiDB-lite"/>
    </source>
</evidence>
<dbReference type="Pfam" id="PF07890">
    <property type="entry name" value="Rrp15p"/>
    <property type="match status" value="1"/>
</dbReference>
<reference evidence="5" key="1">
    <citation type="submission" date="2025-08" db="UniProtKB">
        <authorList>
            <consortium name="RefSeq"/>
        </authorList>
    </citation>
    <scope>IDENTIFICATION</scope>
    <source>
        <tissue evidence="5">Whole body pupa</tissue>
    </source>
</reference>
<gene>
    <name evidence="5" type="primary">LOC119638988</name>
</gene>
<evidence type="ECO:0000256" key="1">
    <source>
        <dbReference type="ARBA" id="ARBA00007462"/>
    </source>
</evidence>
<name>A0A9C5ZD21_9MUSC</name>
<sequence length="243" mass="27835">MSFLETNNLTQRSQENSSDKSQVSGWADSIAKVLNTTKPKSRNDLVLSRAKKNKSQENDDKSKNYGFEVVGEIEEQKPAEEDWNGKLAKEHKGGKAQLRVKPCWNDMERERALRKVATKGVVQLFNAVRKHQKDLQHQLDAAGPLDIRKEAVLNKINKRKFLDILMGGRRGKSEVVDNPIKREIKKSEEESSDSGDDINNKKKKKEWNVLRDDFMTNKKIKHWDENSDSNNQTQSDDSEDGVD</sequence>
<dbReference type="GO" id="GO:0030687">
    <property type="term" value="C:preribosome, large subunit precursor"/>
    <property type="evidence" value="ECO:0007669"/>
    <property type="project" value="TreeGrafter"/>
</dbReference>
<dbReference type="RefSeq" id="XP_037892092.1">
    <property type="nucleotide sequence ID" value="XM_038036164.1"/>
</dbReference>
<feature type="compositionally biased region" description="Basic and acidic residues" evidence="3">
    <location>
        <begin position="206"/>
        <end position="216"/>
    </location>
</feature>
<organism evidence="4 5">
    <name type="scientific">Glossina fuscipes</name>
    <dbReference type="NCBI Taxonomy" id="7396"/>
    <lineage>
        <taxon>Eukaryota</taxon>
        <taxon>Metazoa</taxon>
        <taxon>Ecdysozoa</taxon>
        <taxon>Arthropoda</taxon>
        <taxon>Hexapoda</taxon>
        <taxon>Insecta</taxon>
        <taxon>Pterygota</taxon>
        <taxon>Neoptera</taxon>
        <taxon>Endopterygota</taxon>
        <taxon>Diptera</taxon>
        <taxon>Brachycera</taxon>
        <taxon>Muscomorpha</taxon>
        <taxon>Hippoboscoidea</taxon>
        <taxon>Glossinidae</taxon>
        <taxon>Glossina</taxon>
    </lineage>
</organism>
<comment type="similarity">
    <text evidence="1">Belongs to the RRP15 family.</text>
</comment>
<dbReference type="PANTHER" id="PTHR13245:SF14">
    <property type="entry name" value="RRP15-LIKE PROTEIN"/>
    <property type="match status" value="1"/>
</dbReference>
<proteinExistence type="inferred from homology"/>
<dbReference type="GeneID" id="119638988"/>
<feature type="region of interest" description="Disordered" evidence="3">
    <location>
        <begin position="172"/>
        <end position="243"/>
    </location>
</feature>
<accession>A0A9C5ZD21</accession>
<keyword evidence="4" id="KW-1185">Reference proteome</keyword>
<feature type="compositionally biased region" description="Basic and acidic residues" evidence="3">
    <location>
        <begin position="172"/>
        <end position="189"/>
    </location>
</feature>